<accession>A0A0Q3VIF6</accession>
<feature type="domain" description="AAA" evidence="1">
    <location>
        <begin position="143"/>
        <end position="307"/>
    </location>
</feature>
<dbReference type="SUPFAM" id="SSF52172">
    <property type="entry name" value="CheY-like"/>
    <property type="match status" value="1"/>
</dbReference>
<dbReference type="GO" id="GO:0051782">
    <property type="term" value="P:negative regulation of cell division"/>
    <property type="evidence" value="ECO:0007669"/>
    <property type="project" value="TreeGrafter"/>
</dbReference>
<sequence length="386" mass="43695">MSAEIKILLVGDQEQSKNHLRGVLNSFEKVDLISYRDLKTELDRLAPDLIFLIESDDESSADAIEYIHAVNPMALVVFIAFSQNFDVLKSVMRAGIKDFFVLPDENAMLYGRMDSIIQMVYQRKKQLMETAVASQSFKRGRGKIYSFYSGKGGSGKTLISSAFAQTLKFESTAQVIFIDLNLHYGGAEAFLSITSNRSFADLMPVIDELNESHIRNVSQVEKLSKLEVLLSPRDAEIAEHLPEGFIARLLRTCRRSYDFVIVDLPVAMNIHSYAALEESDKIFYILNLDTPSINTLKQVEGLFQRLGIETESRMEILINQVGKENEIKPSDVKNIITYPIAAKFPRDFKGVQAHINKSVPFRKEANEKKLIPFAKGVRKWVVQMVE</sequence>
<dbReference type="Pfam" id="PF13614">
    <property type="entry name" value="AAA_31"/>
    <property type="match status" value="1"/>
</dbReference>
<dbReference type="Gene3D" id="3.40.50.2300">
    <property type="match status" value="1"/>
</dbReference>
<keyword evidence="3" id="KW-1185">Reference proteome</keyword>
<dbReference type="PATRIC" id="fig|1637975.4.peg.3655"/>
<dbReference type="AlphaFoldDB" id="A0A0Q3VIF6"/>
<protein>
    <submittedName>
        <fullName evidence="2">Pilus assembly protein CpaE</fullName>
    </submittedName>
</protein>
<dbReference type="GO" id="GO:0009898">
    <property type="term" value="C:cytoplasmic side of plasma membrane"/>
    <property type="evidence" value="ECO:0007669"/>
    <property type="project" value="TreeGrafter"/>
</dbReference>
<dbReference type="Gene3D" id="3.40.50.300">
    <property type="entry name" value="P-loop containing nucleotide triphosphate hydrolases"/>
    <property type="match status" value="1"/>
</dbReference>
<organism evidence="2 3">
    <name type="scientific">Cytobacillus solani</name>
    <dbReference type="NCBI Taxonomy" id="1637975"/>
    <lineage>
        <taxon>Bacteria</taxon>
        <taxon>Bacillati</taxon>
        <taxon>Bacillota</taxon>
        <taxon>Bacilli</taxon>
        <taxon>Bacillales</taxon>
        <taxon>Bacillaceae</taxon>
        <taxon>Cytobacillus</taxon>
    </lineage>
</organism>
<comment type="caution">
    <text evidence="2">The sequence shown here is derived from an EMBL/GenBank/DDBJ whole genome shotgun (WGS) entry which is preliminary data.</text>
</comment>
<evidence type="ECO:0000259" key="1">
    <source>
        <dbReference type="Pfam" id="PF13614"/>
    </source>
</evidence>
<reference evidence="2 3" key="1">
    <citation type="submission" date="2015-09" db="EMBL/GenBank/DDBJ databases">
        <title>Genome sequencing project for genomic taxonomy and phylogenomics of Bacillus-like bacteria.</title>
        <authorList>
            <person name="Liu B."/>
            <person name="Wang J."/>
            <person name="Zhu Y."/>
            <person name="Liu G."/>
            <person name="Chen Q."/>
            <person name="Chen Z."/>
            <person name="Lan J."/>
            <person name="Che J."/>
            <person name="Ge C."/>
            <person name="Shi H."/>
            <person name="Pan Z."/>
            <person name="Liu X."/>
        </authorList>
    </citation>
    <scope>NUCLEOTIDE SEQUENCE [LARGE SCALE GENOMIC DNA]</scope>
    <source>
        <strain evidence="2 3">FJAT-18043</strain>
    </source>
</reference>
<dbReference type="InterPro" id="IPR050625">
    <property type="entry name" value="ParA/MinD_ATPase"/>
</dbReference>
<evidence type="ECO:0000313" key="3">
    <source>
        <dbReference type="Proteomes" id="UP000050996"/>
    </source>
</evidence>
<dbReference type="SUPFAM" id="SSF52540">
    <property type="entry name" value="P-loop containing nucleoside triphosphate hydrolases"/>
    <property type="match status" value="1"/>
</dbReference>
<dbReference type="STRING" id="1637975.AN957_18515"/>
<dbReference type="PANTHER" id="PTHR43384:SF13">
    <property type="entry name" value="SLR0110 PROTEIN"/>
    <property type="match status" value="1"/>
</dbReference>
<dbReference type="PANTHER" id="PTHR43384">
    <property type="entry name" value="SEPTUM SITE-DETERMINING PROTEIN MIND HOMOLOG, CHLOROPLASTIC-RELATED"/>
    <property type="match status" value="1"/>
</dbReference>
<gene>
    <name evidence="2" type="ORF">AN957_18515</name>
</gene>
<evidence type="ECO:0000313" key="2">
    <source>
        <dbReference type="EMBL" id="KQL20379.1"/>
    </source>
</evidence>
<proteinExistence type="predicted"/>
<dbReference type="EMBL" id="LJIX01000006">
    <property type="protein sequence ID" value="KQL20379.1"/>
    <property type="molecule type" value="Genomic_DNA"/>
</dbReference>
<dbReference type="RefSeq" id="WP_053476921.1">
    <property type="nucleotide sequence ID" value="NZ_CP041305.1"/>
</dbReference>
<dbReference type="InterPro" id="IPR011006">
    <property type="entry name" value="CheY-like_superfamily"/>
</dbReference>
<dbReference type="Proteomes" id="UP000050996">
    <property type="component" value="Unassembled WGS sequence"/>
</dbReference>
<dbReference type="GO" id="GO:0005829">
    <property type="term" value="C:cytosol"/>
    <property type="evidence" value="ECO:0007669"/>
    <property type="project" value="TreeGrafter"/>
</dbReference>
<dbReference type="InterPro" id="IPR027417">
    <property type="entry name" value="P-loop_NTPase"/>
</dbReference>
<name>A0A0Q3VIF6_9BACI</name>
<dbReference type="GO" id="GO:0016887">
    <property type="term" value="F:ATP hydrolysis activity"/>
    <property type="evidence" value="ECO:0007669"/>
    <property type="project" value="TreeGrafter"/>
</dbReference>
<dbReference type="InterPro" id="IPR025669">
    <property type="entry name" value="AAA_dom"/>
</dbReference>
<dbReference type="GO" id="GO:0005524">
    <property type="term" value="F:ATP binding"/>
    <property type="evidence" value="ECO:0007669"/>
    <property type="project" value="TreeGrafter"/>
</dbReference>